<dbReference type="Pfam" id="PF20151">
    <property type="entry name" value="DUF6533"/>
    <property type="match status" value="1"/>
</dbReference>
<evidence type="ECO:0000256" key="1">
    <source>
        <dbReference type="SAM" id="Phobius"/>
    </source>
</evidence>
<dbReference type="RefSeq" id="XP_040623675.1">
    <property type="nucleotide sequence ID" value="XM_040774175.1"/>
</dbReference>
<feature type="transmembrane region" description="Helical" evidence="1">
    <location>
        <begin position="118"/>
        <end position="140"/>
    </location>
</feature>
<dbReference type="InterPro" id="IPR045340">
    <property type="entry name" value="DUF6533"/>
</dbReference>
<gene>
    <name evidence="3" type="ORF">DACRYDRAFT_25474</name>
</gene>
<keyword evidence="1" id="KW-0812">Transmembrane</keyword>
<reference evidence="3 4" key="1">
    <citation type="journal article" date="2012" name="Science">
        <title>The Paleozoic origin of enzymatic lignin decomposition reconstructed from 31 fungal genomes.</title>
        <authorList>
            <person name="Floudas D."/>
            <person name="Binder M."/>
            <person name="Riley R."/>
            <person name="Barry K."/>
            <person name="Blanchette R.A."/>
            <person name="Henrissat B."/>
            <person name="Martinez A.T."/>
            <person name="Otillar R."/>
            <person name="Spatafora J.W."/>
            <person name="Yadav J.S."/>
            <person name="Aerts A."/>
            <person name="Benoit I."/>
            <person name="Boyd A."/>
            <person name="Carlson A."/>
            <person name="Copeland A."/>
            <person name="Coutinho P.M."/>
            <person name="de Vries R.P."/>
            <person name="Ferreira P."/>
            <person name="Findley K."/>
            <person name="Foster B."/>
            <person name="Gaskell J."/>
            <person name="Glotzer D."/>
            <person name="Gorecki P."/>
            <person name="Heitman J."/>
            <person name="Hesse C."/>
            <person name="Hori C."/>
            <person name="Igarashi K."/>
            <person name="Jurgens J.A."/>
            <person name="Kallen N."/>
            <person name="Kersten P."/>
            <person name="Kohler A."/>
            <person name="Kuees U."/>
            <person name="Kumar T.K.A."/>
            <person name="Kuo A."/>
            <person name="LaButti K."/>
            <person name="Larrondo L.F."/>
            <person name="Lindquist E."/>
            <person name="Ling A."/>
            <person name="Lombard V."/>
            <person name="Lucas S."/>
            <person name="Lundell T."/>
            <person name="Martin R."/>
            <person name="McLaughlin D.J."/>
            <person name="Morgenstern I."/>
            <person name="Morin E."/>
            <person name="Murat C."/>
            <person name="Nagy L.G."/>
            <person name="Nolan M."/>
            <person name="Ohm R.A."/>
            <person name="Patyshakuliyeva A."/>
            <person name="Rokas A."/>
            <person name="Ruiz-Duenas F.J."/>
            <person name="Sabat G."/>
            <person name="Salamov A."/>
            <person name="Samejima M."/>
            <person name="Schmutz J."/>
            <person name="Slot J.C."/>
            <person name="St John F."/>
            <person name="Stenlid J."/>
            <person name="Sun H."/>
            <person name="Sun S."/>
            <person name="Syed K."/>
            <person name="Tsang A."/>
            <person name="Wiebenga A."/>
            <person name="Young D."/>
            <person name="Pisabarro A."/>
            <person name="Eastwood D.C."/>
            <person name="Martin F."/>
            <person name="Cullen D."/>
            <person name="Grigoriev I.V."/>
            <person name="Hibbett D.S."/>
        </authorList>
    </citation>
    <scope>NUCLEOTIDE SEQUENCE [LARGE SCALE GENOMIC DNA]</scope>
    <source>
        <strain evidence="3 4">DJM-731 SS1</strain>
    </source>
</reference>
<evidence type="ECO:0000313" key="3">
    <source>
        <dbReference type="EMBL" id="EJT96777.1"/>
    </source>
</evidence>
<dbReference type="AlphaFoldDB" id="M5FZ59"/>
<feature type="transmembrane region" description="Helical" evidence="1">
    <location>
        <begin position="166"/>
        <end position="185"/>
    </location>
</feature>
<protein>
    <recommendedName>
        <fullName evidence="2">DUF6533 domain-containing protein</fullName>
    </recommendedName>
</protein>
<dbReference type="EMBL" id="JH795880">
    <property type="protein sequence ID" value="EJT96777.1"/>
    <property type="molecule type" value="Genomic_DNA"/>
</dbReference>
<evidence type="ECO:0000259" key="2">
    <source>
        <dbReference type="Pfam" id="PF20151"/>
    </source>
</evidence>
<keyword evidence="1" id="KW-0472">Membrane</keyword>
<evidence type="ECO:0000313" key="4">
    <source>
        <dbReference type="Proteomes" id="UP000030653"/>
    </source>
</evidence>
<dbReference type="Proteomes" id="UP000030653">
    <property type="component" value="Unassembled WGS sequence"/>
</dbReference>
<dbReference type="HOGENOM" id="CLU_035509_11_3_1"/>
<dbReference type="GeneID" id="63689237"/>
<feature type="transmembrane region" description="Helical" evidence="1">
    <location>
        <begin position="85"/>
        <end position="106"/>
    </location>
</feature>
<sequence length="306" mass="33964">MDQNIILTAAAARFASCDTLVGITLFGYDYLLMLPKEIEHIWHSRWTPGKVLFIIVRYMPFIDMPVWPFADAFMGANLPLDCNTATYYTIVTFIIAACLADFTYGLRTWALWNRNKFFGAFLVLSGIGFNLSCILLLAVLQSGEASIRIPGLQGCFSPPSTNDDMWKAYLLTTSFQLVLFLATIGKGIQHLTRHPERLTAVLYRDAFLSFFAQLAIGYINVILLRATGEPNYSLNLTYRALTSNLPSRIIINIREAATGLDRWDCTTGDVVSGVSGVERGSVALEDLDIGRARVGRGVGIREILQA</sequence>
<keyword evidence="4" id="KW-1185">Reference proteome</keyword>
<feature type="domain" description="DUF6533" evidence="2">
    <location>
        <begin position="20"/>
        <end position="62"/>
    </location>
</feature>
<dbReference type="OMA" id="VISIYRR"/>
<dbReference type="OrthoDB" id="3350812at2759"/>
<organism evidence="3 4">
    <name type="scientific">Dacryopinax primogenitus (strain DJM 731)</name>
    <name type="common">Brown rot fungus</name>
    <dbReference type="NCBI Taxonomy" id="1858805"/>
    <lineage>
        <taxon>Eukaryota</taxon>
        <taxon>Fungi</taxon>
        <taxon>Dikarya</taxon>
        <taxon>Basidiomycota</taxon>
        <taxon>Agaricomycotina</taxon>
        <taxon>Dacrymycetes</taxon>
        <taxon>Dacrymycetales</taxon>
        <taxon>Dacrymycetaceae</taxon>
        <taxon>Dacryopinax</taxon>
    </lineage>
</organism>
<accession>M5FZ59</accession>
<keyword evidence="1" id="KW-1133">Transmembrane helix</keyword>
<feature type="transmembrane region" description="Helical" evidence="1">
    <location>
        <begin position="206"/>
        <end position="226"/>
    </location>
</feature>
<feature type="transmembrane region" description="Helical" evidence="1">
    <location>
        <begin position="6"/>
        <end position="31"/>
    </location>
</feature>
<name>M5FZ59_DACPD</name>
<proteinExistence type="predicted"/>